<dbReference type="Gene3D" id="3.40.1650.10">
    <property type="entry name" value="RbsD-like domain"/>
    <property type="match status" value="1"/>
</dbReference>
<reference evidence="1 2" key="1">
    <citation type="submission" date="2016-02" db="EMBL/GenBank/DDBJ databases">
        <authorList>
            <person name="Wen L."/>
            <person name="He K."/>
            <person name="Yang H."/>
        </authorList>
    </citation>
    <scope>NUCLEOTIDE SEQUENCE [LARGE SCALE GENOMIC DNA]</scope>
    <source>
        <strain evidence="1 2">CZ1127</strain>
    </source>
</reference>
<keyword evidence="2" id="KW-1185">Reference proteome</keyword>
<evidence type="ECO:0008006" key="3">
    <source>
        <dbReference type="Google" id="ProtNLM"/>
    </source>
</evidence>
<gene>
    <name evidence="1" type="ORF">AXE80_02920</name>
</gene>
<dbReference type="GO" id="GO:0005996">
    <property type="term" value="P:monosaccharide metabolic process"/>
    <property type="evidence" value="ECO:0007669"/>
    <property type="project" value="InterPro"/>
</dbReference>
<sequence>MMKYIVILLTFTLLVGCIDSNDKTLQSNRPIADDTENWDDIVEEKIKRFGHRNWIVVVDEAYPLQSSLGITMLRSPLGQIETLKKVMSILNEQKHVKPIIYLDKEIDYVNENAAKGITAYRDSLMGIFDKSNLNKVMHDDIISMLSKTSDQFNVLVIKTNLNIPYTSVFFQLDCKYWNDVAEKQLRDKISESI</sequence>
<evidence type="ECO:0000313" key="1">
    <source>
        <dbReference type="EMBL" id="ANW95301.1"/>
    </source>
</evidence>
<dbReference type="AlphaFoldDB" id="A0A1B1Y3G7"/>
<proteinExistence type="predicted"/>
<dbReference type="EMBL" id="CP014224">
    <property type="protein sequence ID" value="ANW95301.1"/>
    <property type="molecule type" value="Genomic_DNA"/>
</dbReference>
<evidence type="ECO:0000313" key="2">
    <source>
        <dbReference type="Proteomes" id="UP000092967"/>
    </source>
</evidence>
<dbReference type="STRING" id="1790137.AXE80_02920"/>
<dbReference type="InterPro" id="IPR023750">
    <property type="entry name" value="RbsD-like_sf"/>
</dbReference>
<dbReference type="PROSITE" id="PS51257">
    <property type="entry name" value="PROKAR_LIPOPROTEIN"/>
    <property type="match status" value="1"/>
</dbReference>
<dbReference type="KEGG" id="wfu:AXE80_02920"/>
<dbReference type="GO" id="GO:0048029">
    <property type="term" value="F:monosaccharide binding"/>
    <property type="evidence" value="ECO:0007669"/>
    <property type="project" value="InterPro"/>
</dbReference>
<dbReference type="GO" id="GO:0016853">
    <property type="term" value="F:isomerase activity"/>
    <property type="evidence" value="ECO:0007669"/>
    <property type="project" value="InterPro"/>
</dbReference>
<protein>
    <recommendedName>
        <fullName evidence="3">D-ribose pyranase</fullName>
    </recommendedName>
</protein>
<dbReference type="SUPFAM" id="SSF102546">
    <property type="entry name" value="RbsD-like"/>
    <property type="match status" value="1"/>
</dbReference>
<dbReference type="Proteomes" id="UP000092967">
    <property type="component" value="Chromosome"/>
</dbReference>
<organism evidence="1 2">
    <name type="scientific">Wenyingzhuangia fucanilytica</name>
    <dbReference type="NCBI Taxonomy" id="1790137"/>
    <lineage>
        <taxon>Bacteria</taxon>
        <taxon>Pseudomonadati</taxon>
        <taxon>Bacteroidota</taxon>
        <taxon>Flavobacteriia</taxon>
        <taxon>Flavobacteriales</taxon>
        <taxon>Flavobacteriaceae</taxon>
        <taxon>Wenyingzhuangia</taxon>
    </lineage>
</organism>
<name>A0A1B1Y3G7_9FLAO</name>
<accession>A0A1B1Y3G7</accession>